<dbReference type="GO" id="GO:0016998">
    <property type="term" value="P:cell wall macromolecule catabolic process"/>
    <property type="evidence" value="ECO:0007669"/>
    <property type="project" value="InterPro"/>
</dbReference>
<dbReference type="InterPro" id="IPR000726">
    <property type="entry name" value="Glyco_hydro_19_cat"/>
</dbReference>
<dbReference type="Pfam" id="PF00182">
    <property type="entry name" value="Glyco_hydro_19"/>
    <property type="match status" value="1"/>
</dbReference>
<feature type="repeat" description="PPR" evidence="5">
    <location>
        <begin position="437"/>
        <end position="467"/>
    </location>
</feature>
<dbReference type="Pfam" id="PF17177">
    <property type="entry name" value="PPR_long"/>
    <property type="match status" value="1"/>
</dbReference>
<dbReference type="PANTHER" id="PTHR47942:SF15">
    <property type="entry name" value="OS12G0557800 PROTEIN"/>
    <property type="match status" value="1"/>
</dbReference>
<feature type="repeat" description="PPR" evidence="5">
    <location>
        <begin position="543"/>
        <end position="577"/>
    </location>
</feature>
<dbReference type="PROSITE" id="PS00773">
    <property type="entry name" value="CHITINASE_19_1"/>
    <property type="match status" value="1"/>
</dbReference>
<feature type="region of interest" description="Disordered" evidence="6">
    <location>
        <begin position="276"/>
        <end position="305"/>
    </location>
</feature>
<dbReference type="PANTHER" id="PTHR47942">
    <property type="entry name" value="TETRATRICOPEPTIDE REPEAT (TPR)-LIKE SUPERFAMILY PROTEIN-RELATED"/>
    <property type="match status" value="1"/>
</dbReference>
<evidence type="ECO:0000256" key="4">
    <source>
        <dbReference type="ARBA" id="ARBA00023157"/>
    </source>
</evidence>
<dbReference type="InterPro" id="IPR002885">
    <property type="entry name" value="PPR_rpt"/>
</dbReference>
<keyword evidence="3" id="KW-0119">Carbohydrate metabolism</keyword>
<keyword evidence="7" id="KW-0732">Signal</keyword>
<evidence type="ECO:0000256" key="5">
    <source>
        <dbReference type="PROSITE-ProRule" id="PRU00708"/>
    </source>
</evidence>
<keyword evidence="3" id="KW-0624">Polysaccharide degradation</keyword>
<keyword evidence="4" id="KW-1015">Disulfide bond</keyword>
<name>A0A834LDM6_RHOSS</name>
<dbReference type="InterPro" id="IPR011990">
    <property type="entry name" value="TPR-like_helical_dom_sf"/>
</dbReference>
<sequence length="707" mass="77515">MRILALISLCLLSILGALAVSPTLSSGGGGVSSLISKAEFEQMLKHRNDAACEGNGFYTYEAFIAAADAFDGFGTTGDNDTKKREIAAFFAQTSHETTGGFSTAPDGPYAWGYCCVTEQGDPPDYCVADIQQYPCTPVKKYFGRGPFQITYNYNYGPAGIAIGIDLLRLPDLVATDPIISFKTALWFWMTPQYPKPSCHDVITGRWTPSAAHLAAGLVPGYGVITNIINGGIECGRGSNPLQEDRIGFYKRYTLRTVPFPASSLLKNRQAVVQSEIPNPLPKPHRFPNKTPKKNPPQTSKLPTISFTSPSLSDAKTLFNSLINSTPADLKFHNSLLQSYAAVSSLDDATSLLRHMTKTHPAFSPDHSTYQVLLTKSCYSPDPNLTAVRKTLNLMAAEGFPPDKATTDVAVRSLCNAGRLEHAVELVKEFCLKNSPPDSVTYNFLIKHLCRTRTVSSVNGFIKEMRESFAVKPDLVSYTILIDNVCNRKNLREATRLLGLLSEDGFKPDCYVYNIVMKGYCMLSQGSEVLWVYKKMKEEGVEPDMVTYNTLIFGLSKSGRAKEARKFLGVMAEMGLSPDEVTYTSLMNGMCREGNASGALELLEEMEAKGCSPNSCTYNTLLHGLCKAKLLGKAIELYGVMKAGDVKLETGSYGTFLRTLCRNGRVAEAYEVFDYAVESKSLKDVVAYSTLESILKWLKKAKEQGLAV</sequence>
<reference evidence="10" key="1">
    <citation type="submission" date="2019-11" db="EMBL/GenBank/DDBJ databases">
        <authorList>
            <person name="Liu Y."/>
            <person name="Hou J."/>
            <person name="Li T.-Q."/>
            <person name="Guan C.-H."/>
            <person name="Wu X."/>
            <person name="Wu H.-Z."/>
            <person name="Ling F."/>
            <person name="Zhang R."/>
            <person name="Shi X.-G."/>
            <person name="Ren J.-P."/>
            <person name="Chen E.-F."/>
            <person name="Sun J.-M."/>
        </authorList>
    </citation>
    <scope>NUCLEOTIDE SEQUENCE</scope>
    <source>
        <strain evidence="10">Adult_tree_wgs_1</strain>
        <tissue evidence="10">Leaves</tissue>
    </source>
</reference>
<dbReference type="Gene3D" id="1.25.40.10">
    <property type="entry name" value="Tetratricopeptide repeat domain"/>
    <property type="match status" value="3"/>
</dbReference>
<dbReference type="GO" id="GO:0004568">
    <property type="term" value="F:chitinase activity"/>
    <property type="evidence" value="ECO:0007669"/>
    <property type="project" value="InterPro"/>
</dbReference>
<dbReference type="Pfam" id="PF13041">
    <property type="entry name" value="PPR_2"/>
    <property type="match status" value="2"/>
</dbReference>
<feature type="repeat" description="PPR" evidence="5">
    <location>
        <begin position="508"/>
        <end position="542"/>
    </location>
</feature>
<dbReference type="FunFam" id="3.30.20.10:FF:000001">
    <property type="entry name" value="Endochitinase (Chitinase)"/>
    <property type="match status" value="1"/>
</dbReference>
<dbReference type="InterPro" id="IPR051222">
    <property type="entry name" value="PPR/CCM1_RNA-binding"/>
</dbReference>
<evidence type="ECO:0000256" key="7">
    <source>
        <dbReference type="SAM" id="SignalP"/>
    </source>
</evidence>
<dbReference type="PROSITE" id="PS51375">
    <property type="entry name" value="PPR"/>
    <property type="match status" value="7"/>
</dbReference>
<comment type="caution">
    <text evidence="10">The sequence shown here is derived from an EMBL/GenBank/DDBJ whole genome shotgun (WGS) entry which is preliminary data.</text>
</comment>
<keyword evidence="3" id="KW-0146">Chitin degradation</keyword>
<feature type="repeat" description="PPR" evidence="5">
    <location>
        <begin position="473"/>
        <end position="507"/>
    </location>
</feature>
<evidence type="ECO:0000259" key="8">
    <source>
        <dbReference type="PROSITE" id="PS00773"/>
    </source>
</evidence>
<feature type="compositionally biased region" description="Basic residues" evidence="6">
    <location>
        <begin position="282"/>
        <end position="292"/>
    </location>
</feature>
<evidence type="ECO:0000313" key="11">
    <source>
        <dbReference type="Proteomes" id="UP000626092"/>
    </source>
</evidence>
<dbReference type="Gene3D" id="3.30.20.10">
    <property type="entry name" value="Endochitinase, domain 2"/>
    <property type="match status" value="1"/>
</dbReference>
<feature type="domain" description="Glycoside hydrolase family 19 catalytic" evidence="8">
    <location>
        <begin position="52"/>
        <end position="74"/>
    </location>
</feature>
<feature type="chain" id="PRO_5032723248" description="Glycoside hydrolase family 19 catalytic domain-containing protein" evidence="7">
    <location>
        <begin position="20"/>
        <end position="707"/>
    </location>
</feature>
<dbReference type="Gene3D" id="1.10.530.10">
    <property type="match status" value="1"/>
</dbReference>
<accession>A0A834LDM6</accession>
<evidence type="ECO:0000256" key="6">
    <source>
        <dbReference type="SAM" id="MobiDB-lite"/>
    </source>
</evidence>
<evidence type="ECO:0000313" key="10">
    <source>
        <dbReference type="EMBL" id="KAF7130787.1"/>
    </source>
</evidence>
<feature type="repeat" description="PPR" evidence="5">
    <location>
        <begin position="613"/>
        <end position="647"/>
    </location>
</feature>
<evidence type="ECO:0000259" key="9">
    <source>
        <dbReference type="PROSITE" id="PS00774"/>
    </source>
</evidence>
<feature type="repeat" description="PPR" evidence="5">
    <location>
        <begin position="578"/>
        <end position="612"/>
    </location>
</feature>
<protein>
    <recommendedName>
        <fullName evidence="8 9">Glycoside hydrolase family 19 catalytic domain-containing protein</fullName>
    </recommendedName>
</protein>
<keyword evidence="2" id="KW-0677">Repeat</keyword>
<dbReference type="InterPro" id="IPR023346">
    <property type="entry name" value="Lysozyme-like_dom_sf"/>
</dbReference>
<feature type="repeat" description="PPR" evidence="5">
    <location>
        <begin position="648"/>
        <end position="682"/>
    </location>
</feature>
<proteinExistence type="predicted"/>
<dbReference type="CDD" id="cd00325">
    <property type="entry name" value="chitinase_GH19"/>
    <property type="match status" value="1"/>
</dbReference>
<dbReference type="GO" id="GO:0006032">
    <property type="term" value="P:chitin catabolic process"/>
    <property type="evidence" value="ECO:0007669"/>
    <property type="project" value="UniProtKB-KW"/>
</dbReference>
<organism evidence="10 11">
    <name type="scientific">Rhododendron simsii</name>
    <name type="common">Sims's rhododendron</name>
    <dbReference type="NCBI Taxonomy" id="118357"/>
    <lineage>
        <taxon>Eukaryota</taxon>
        <taxon>Viridiplantae</taxon>
        <taxon>Streptophyta</taxon>
        <taxon>Embryophyta</taxon>
        <taxon>Tracheophyta</taxon>
        <taxon>Spermatophyta</taxon>
        <taxon>Magnoliopsida</taxon>
        <taxon>eudicotyledons</taxon>
        <taxon>Gunneridae</taxon>
        <taxon>Pentapetalae</taxon>
        <taxon>asterids</taxon>
        <taxon>Ericales</taxon>
        <taxon>Ericaceae</taxon>
        <taxon>Ericoideae</taxon>
        <taxon>Rhodoreae</taxon>
        <taxon>Rhododendron</taxon>
    </lineage>
</organism>
<comment type="function">
    <text evidence="1">Defense against chitin-containing fungal pathogens.</text>
</comment>
<evidence type="ECO:0000256" key="1">
    <source>
        <dbReference type="ARBA" id="ARBA00003102"/>
    </source>
</evidence>
<dbReference type="InterPro" id="IPR033443">
    <property type="entry name" value="PROP1-like_PPR_dom"/>
</dbReference>
<feature type="domain" description="Glycoside hydrolase family 19 catalytic" evidence="9">
    <location>
        <begin position="179"/>
        <end position="189"/>
    </location>
</feature>
<feature type="signal peptide" evidence="7">
    <location>
        <begin position="1"/>
        <end position="19"/>
    </location>
</feature>
<dbReference type="Proteomes" id="UP000626092">
    <property type="component" value="Unassembled WGS sequence"/>
</dbReference>
<evidence type="ECO:0000256" key="3">
    <source>
        <dbReference type="ARBA" id="ARBA00023024"/>
    </source>
</evidence>
<dbReference type="OrthoDB" id="185373at2759"/>
<dbReference type="EMBL" id="WJXA01000010">
    <property type="protein sequence ID" value="KAF7130787.1"/>
    <property type="molecule type" value="Genomic_DNA"/>
</dbReference>
<dbReference type="PROSITE" id="PS00774">
    <property type="entry name" value="CHITINASE_19_2"/>
    <property type="match status" value="1"/>
</dbReference>
<dbReference type="AlphaFoldDB" id="A0A834LDM6"/>
<dbReference type="NCBIfam" id="TIGR00756">
    <property type="entry name" value="PPR"/>
    <property type="match status" value="6"/>
</dbReference>
<evidence type="ECO:0000256" key="2">
    <source>
        <dbReference type="ARBA" id="ARBA00022737"/>
    </source>
</evidence>
<dbReference type="SUPFAM" id="SSF53955">
    <property type="entry name" value="Lysozyme-like"/>
    <property type="match status" value="1"/>
</dbReference>
<gene>
    <name evidence="10" type="ORF">RHSIM_Rhsim10G0201800</name>
</gene>
<keyword evidence="11" id="KW-1185">Reference proteome</keyword>